<gene>
    <name evidence="2" type="ORF">CEXT_716082</name>
</gene>
<dbReference type="EMBL" id="BPLR01001652">
    <property type="protein sequence ID" value="GIZ03796.1"/>
    <property type="molecule type" value="Genomic_DNA"/>
</dbReference>
<evidence type="ECO:0000313" key="2">
    <source>
        <dbReference type="EMBL" id="GIZ03796.1"/>
    </source>
</evidence>
<organism evidence="2 3">
    <name type="scientific">Caerostris extrusa</name>
    <name type="common">Bark spider</name>
    <name type="synonym">Caerostris bankana</name>
    <dbReference type="NCBI Taxonomy" id="172846"/>
    <lineage>
        <taxon>Eukaryota</taxon>
        <taxon>Metazoa</taxon>
        <taxon>Ecdysozoa</taxon>
        <taxon>Arthropoda</taxon>
        <taxon>Chelicerata</taxon>
        <taxon>Arachnida</taxon>
        <taxon>Araneae</taxon>
        <taxon>Araneomorphae</taxon>
        <taxon>Entelegynae</taxon>
        <taxon>Araneoidea</taxon>
        <taxon>Araneidae</taxon>
        <taxon>Caerostris</taxon>
    </lineage>
</organism>
<keyword evidence="1" id="KW-0812">Transmembrane</keyword>
<protein>
    <submittedName>
        <fullName evidence="2">Phosphoinositide phospholipase C</fullName>
    </submittedName>
</protein>
<evidence type="ECO:0000313" key="3">
    <source>
        <dbReference type="Proteomes" id="UP001054945"/>
    </source>
</evidence>
<keyword evidence="1" id="KW-1133">Transmembrane helix</keyword>
<keyword evidence="1" id="KW-0472">Membrane</keyword>
<dbReference type="Proteomes" id="UP001054945">
    <property type="component" value="Unassembled WGS sequence"/>
</dbReference>
<keyword evidence="3" id="KW-1185">Reference proteome</keyword>
<sequence>MTENEQIYRKLEKGFDLLKIYLKRKPERCTFCIKLETRQILFLKHVAGRSILESAVDLREIKEVRMGKNSKAFERWPDETRKYQNNECFHILYGNSFTLKSVSCVEEEIQFLLIIAFLFANYCYSYVVDKN</sequence>
<proteinExistence type="predicted"/>
<name>A0AAV4Y8J7_CAEEX</name>
<feature type="transmembrane region" description="Helical" evidence="1">
    <location>
        <begin position="109"/>
        <end position="128"/>
    </location>
</feature>
<dbReference type="AlphaFoldDB" id="A0AAV4Y8J7"/>
<evidence type="ECO:0000256" key="1">
    <source>
        <dbReference type="SAM" id="Phobius"/>
    </source>
</evidence>
<dbReference type="InterPro" id="IPR011993">
    <property type="entry name" value="PH-like_dom_sf"/>
</dbReference>
<accession>A0AAV4Y8J7</accession>
<dbReference type="Gene3D" id="2.30.29.30">
    <property type="entry name" value="Pleckstrin-homology domain (PH domain)/Phosphotyrosine-binding domain (PTB)"/>
    <property type="match status" value="1"/>
</dbReference>
<dbReference type="SUPFAM" id="SSF50729">
    <property type="entry name" value="PH domain-like"/>
    <property type="match status" value="1"/>
</dbReference>
<reference evidence="2 3" key="1">
    <citation type="submission" date="2021-06" db="EMBL/GenBank/DDBJ databases">
        <title>Caerostris extrusa draft genome.</title>
        <authorList>
            <person name="Kono N."/>
            <person name="Arakawa K."/>
        </authorList>
    </citation>
    <scope>NUCLEOTIDE SEQUENCE [LARGE SCALE GENOMIC DNA]</scope>
</reference>
<comment type="caution">
    <text evidence="2">The sequence shown here is derived from an EMBL/GenBank/DDBJ whole genome shotgun (WGS) entry which is preliminary data.</text>
</comment>